<gene>
    <name evidence="2" type="ORF">KFL_018070010</name>
</gene>
<evidence type="ECO:0000313" key="2">
    <source>
        <dbReference type="EMBL" id="GAQ93679.1"/>
    </source>
</evidence>
<evidence type="ECO:0000259" key="1">
    <source>
        <dbReference type="PROSITE" id="PS51750"/>
    </source>
</evidence>
<name>A0A1Y1IVL9_KLENI</name>
<sequence>MVHELDVLKAFVMDGTSYKVDILWDGMRPMFKANDIGTVLGMTNFHATLKSYDEDEMVLNIVRDQRGSMQETTYLTERGLYRLLMQSRKPAARPFQKWVVQVIETIRQKGHYDLEAAVYEAKEATRLAEAAAAQKIEELLVEQAKISKAATDAARHTTLINAFKKGDCLVYFGKIRDEPDSKSLIKIGSTKDLKDRTVGLEKEFGSMQIFEVFQIAKRHQTAYNDRATTKQLVELELLRYKNSLLQSNLTGTEVKEPIPYYTPPDDRRYTQRRGDKIQRYSSDGKQLLATYPGCAEAARQAEGAAPAGNLIRIAINKRTVYKGFRWAKLDRTLPDDTVQDIGETVISRTSKKGFLAMIALDRSHIVKVFADMKEAAEDRQFSGMAAISTAIKKGTKSGGHYFCPWYECGEQLRSEYLSRCTLPEERVRSNGMMIEQIHALTNDVLKRFASIQSVQTTMRIARASLKRALEEGSILKGYKWRQVVVQAPEDGDEEEKAQFD</sequence>
<dbReference type="Proteomes" id="UP000054558">
    <property type="component" value="Unassembled WGS sequence"/>
</dbReference>
<dbReference type="PROSITE" id="PS51750">
    <property type="entry name" value="BRO_N"/>
    <property type="match status" value="1"/>
</dbReference>
<keyword evidence="3" id="KW-1185">Reference proteome</keyword>
<dbReference type="EMBL" id="DF238756">
    <property type="protein sequence ID" value="GAQ93679.1"/>
    <property type="molecule type" value="Genomic_DNA"/>
</dbReference>
<dbReference type="PANTHER" id="PTHR36180">
    <property type="entry name" value="DNA-BINDING PROTEIN-RELATED-RELATED"/>
    <property type="match status" value="1"/>
</dbReference>
<organism evidence="2 3">
    <name type="scientific">Klebsormidium nitens</name>
    <name type="common">Green alga</name>
    <name type="synonym">Ulothrix nitens</name>
    <dbReference type="NCBI Taxonomy" id="105231"/>
    <lineage>
        <taxon>Eukaryota</taxon>
        <taxon>Viridiplantae</taxon>
        <taxon>Streptophyta</taxon>
        <taxon>Klebsormidiophyceae</taxon>
        <taxon>Klebsormidiales</taxon>
        <taxon>Klebsormidiaceae</taxon>
        <taxon>Klebsormidium</taxon>
    </lineage>
</organism>
<evidence type="ECO:0000313" key="3">
    <source>
        <dbReference type="Proteomes" id="UP000054558"/>
    </source>
</evidence>
<dbReference type="SMART" id="SM01040">
    <property type="entry name" value="Bro-N"/>
    <property type="match status" value="1"/>
</dbReference>
<dbReference type="OrthoDB" id="7468926at2759"/>
<dbReference type="PANTHER" id="PTHR36180:SF2">
    <property type="entry name" value="BRO FAMILY PROTEIN"/>
    <property type="match status" value="1"/>
</dbReference>
<dbReference type="Pfam" id="PF02498">
    <property type="entry name" value="Bro-N"/>
    <property type="match status" value="1"/>
</dbReference>
<dbReference type="InterPro" id="IPR003497">
    <property type="entry name" value="BRO_N_domain"/>
</dbReference>
<reference evidence="2 3" key="1">
    <citation type="journal article" date="2014" name="Nat. Commun.">
        <title>Klebsormidium flaccidum genome reveals primary factors for plant terrestrial adaptation.</title>
        <authorList>
            <person name="Hori K."/>
            <person name="Maruyama F."/>
            <person name="Fujisawa T."/>
            <person name="Togashi T."/>
            <person name="Yamamoto N."/>
            <person name="Seo M."/>
            <person name="Sato S."/>
            <person name="Yamada T."/>
            <person name="Mori H."/>
            <person name="Tajima N."/>
            <person name="Moriyama T."/>
            <person name="Ikeuchi M."/>
            <person name="Watanabe M."/>
            <person name="Wada H."/>
            <person name="Kobayashi K."/>
            <person name="Saito M."/>
            <person name="Masuda T."/>
            <person name="Sasaki-Sekimoto Y."/>
            <person name="Mashiguchi K."/>
            <person name="Awai K."/>
            <person name="Shimojima M."/>
            <person name="Masuda S."/>
            <person name="Iwai M."/>
            <person name="Nobusawa T."/>
            <person name="Narise T."/>
            <person name="Kondo S."/>
            <person name="Saito H."/>
            <person name="Sato R."/>
            <person name="Murakawa M."/>
            <person name="Ihara Y."/>
            <person name="Oshima-Yamada Y."/>
            <person name="Ohtaka K."/>
            <person name="Satoh M."/>
            <person name="Sonobe K."/>
            <person name="Ishii M."/>
            <person name="Ohtani R."/>
            <person name="Kanamori-Sato M."/>
            <person name="Honoki R."/>
            <person name="Miyazaki D."/>
            <person name="Mochizuki H."/>
            <person name="Umetsu J."/>
            <person name="Higashi K."/>
            <person name="Shibata D."/>
            <person name="Kamiya Y."/>
            <person name="Sato N."/>
            <person name="Nakamura Y."/>
            <person name="Tabata S."/>
            <person name="Ida S."/>
            <person name="Kurokawa K."/>
            <person name="Ohta H."/>
        </authorList>
    </citation>
    <scope>NUCLEOTIDE SEQUENCE [LARGE SCALE GENOMIC DNA]</scope>
    <source>
        <strain evidence="2 3">NIES-2285</strain>
    </source>
</reference>
<accession>A0A1Y1IVL9</accession>
<feature type="domain" description="Bro-N" evidence="1">
    <location>
        <begin position="5"/>
        <end position="110"/>
    </location>
</feature>
<dbReference type="AlphaFoldDB" id="A0A1Y1IVL9"/>
<proteinExistence type="predicted"/>
<protein>
    <submittedName>
        <fullName evidence="2">BRO N-terminal domain containing protein</fullName>
    </submittedName>
</protein>